<reference evidence="1 2" key="1">
    <citation type="submission" date="2018-03" db="EMBL/GenBank/DDBJ databases">
        <authorList>
            <person name="Keele B.F."/>
        </authorList>
    </citation>
    <scope>NUCLEOTIDE SEQUENCE [LARGE SCALE GENOMIC DNA]</scope>
    <source>
        <strain evidence="1 2">CECT 8626</strain>
    </source>
</reference>
<protein>
    <submittedName>
        <fullName evidence="1">Uncharacterized protein</fullName>
    </submittedName>
</protein>
<dbReference type="OrthoDB" id="9883538at2"/>
<dbReference type="EMBL" id="OMOQ01000001">
    <property type="protein sequence ID" value="SPH17146.1"/>
    <property type="molecule type" value="Genomic_DNA"/>
</dbReference>
<dbReference type="AlphaFoldDB" id="A0A2R8B3F2"/>
<dbReference type="Proteomes" id="UP000244924">
    <property type="component" value="Unassembled WGS sequence"/>
</dbReference>
<evidence type="ECO:0000313" key="2">
    <source>
        <dbReference type="Proteomes" id="UP000244924"/>
    </source>
</evidence>
<accession>A0A2R8B3F2</accession>
<dbReference type="RefSeq" id="WP_108851619.1">
    <property type="nucleotide sequence ID" value="NZ_OMOQ01000001.1"/>
</dbReference>
<sequence length="64" mass="7311">MKWLLVAIAYTITSEDVPHEIKFHEIPFETQALCEIAHGKVEEQLKTRAVTVKATCLQVSEKKE</sequence>
<evidence type="ECO:0000313" key="1">
    <source>
        <dbReference type="EMBL" id="SPH17146.1"/>
    </source>
</evidence>
<keyword evidence="2" id="KW-1185">Reference proteome</keyword>
<gene>
    <name evidence="1" type="ORF">DEA8626_00661</name>
</gene>
<name>A0A2R8B3F2_9RHOB</name>
<proteinExistence type="predicted"/>
<organism evidence="1 2">
    <name type="scientific">Albidovulum aquaemixtae</name>
    <dbReference type="NCBI Taxonomy" id="1542388"/>
    <lineage>
        <taxon>Bacteria</taxon>
        <taxon>Pseudomonadati</taxon>
        <taxon>Pseudomonadota</taxon>
        <taxon>Alphaproteobacteria</taxon>
        <taxon>Rhodobacterales</taxon>
        <taxon>Paracoccaceae</taxon>
        <taxon>Albidovulum</taxon>
    </lineage>
</organism>